<dbReference type="AlphaFoldDB" id="A0A812LLS2"/>
<dbReference type="InterPro" id="IPR050164">
    <property type="entry name" value="Peptidase_C19"/>
</dbReference>
<dbReference type="EC" id="3.4.19.12" evidence="3"/>
<proteinExistence type="inferred from homology"/>
<evidence type="ECO:0000256" key="2">
    <source>
        <dbReference type="ARBA" id="ARBA00009085"/>
    </source>
</evidence>
<dbReference type="InterPro" id="IPR001394">
    <property type="entry name" value="Peptidase_C19_UCH"/>
</dbReference>
<keyword evidence="9" id="KW-1133">Transmembrane helix</keyword>
<evidence type="ECO:0000256" key="3">
    <source>
        <dbReference type="ARBA" id="ARBA00012759"/>
    </source>
</evidence>
<keyword evidence="4" id="KW-0645">Protease</keyword>
<feature type="transmembrane region" description="Helical" evidence="9">
    <location>
        <begin position="26"/>
        <end position="47"/>
    </location>
</feature>
<evidence type="ECO:0000256" key="5">
    <source>
        <dbReference type="ARBA" id="ARBA00022786"/>
    </source>
</evidence>
<evidence type="ECO:0000313" key="11">
    <source>
        <dbReference type="EMBL" id="CAE7245739.1"/>
    </source>
</evidence>
<evidence type="ECO:0000256" key="7">
    <source>
        <dbReference type="ARBA" id="ARBA00022807"/>
    </source>
</evidence>
<evidence type="ECO:0000256" key="8">
    <source>
        <dbReference type="SAM" id="MobiDB-lite"/>
    </source>
</evidence>
<dbReference type="InterPro" id="IPR038765">
    <property type="entry name" value="Papain-like_cys_pep_sf"/>
</dbReference>
<feature type="domain" description="USP" evidence="10">
    <location>
        <begin position="235"/>
        <end position="510"/>
    </location>
</feature>
<comment type="catalytic activity">
    <reaction evidence="1">
        <text>Thiol-dependent hydrolysis of ester, thioester, amide, peptide and isopeptide bonds formed by the C-terminal Gly of ubiquitin (a 76-residue protein attached to proteins as an intracellular targeting signal).</text>
        <dbReference type="EC" id="3.4.19.12"/>
    </reaction>
</comment>
<dbReference type="PANTHER" id="PTHR24006:SF758">
    <property type="entry name" value="UBIQUITIN CARBOXYL-TERMINAL HYDROLASE 36"/>
    <property type="match status" value="1"/>
</dbReference>
<evidence type="ECO:0000256" key="6">
    <source>
        <dbReference type="ARBA" id="ARBA00022801"/>
    </source>
</evidence>
<keyword evidence="9" id="KW-0812">Transmembrane</keyword>
<evidence type="ECO:0000259" key="10">
    <source>
        <dbReference type="PROSITE" id="PS50235"/>
    </source>
</evidence>
<dbReference type="GO" id="GO:0016579">
    <property type="term" value="P:protein deubiquitination"/>
    <property type="evidence" value="ECO:0007669"/>
    <property type="project" value="InterPro"/>
</dbReference>
<dbReference type="EMBL" id="CAJNDS010001057">
    <property type="protein sequence ID" value="CAE7245739.1"/>
    <property type="molecule type" value="Genomic_DNA"/>
</dbReference>
<evidence type="ECO:0000256" key="4">
    <source>
        <dbReference type="ARBA" id="ARBA00022670"/>
    </source>
</evidence>
<keyword evidence="7" id="KW-0788">Thiol protease</keyword>
<feature type="region of interest" description="Disordered" evidence="8">
    <location>
        <begin position="519"/>
        <end position="540"/>
    </location>
</feature>
<dbReference type="Gene3D" id="3.30.1060.10">
    <property type="entry name" value="Peptide methionine sulphoxide reductase MsrA"/>
    <property type="match status" value="1"/>
</dbReference>
<dbReference type="SUPFAM" id="SSF54001">
    <property type="entry name" value="Cysteine proteinases"/>
    <property type="match status" value="1"/>
</dbReference>
<evidence type="ECO:0000256" key="1">
    <source>
        <dbReference type="ARBA" id="ARBA00000707"/>
    </source>
</evidence>
<feature type="compositionally biased region" description="Polar residues" evidence="8">
    <location>
        <begin position="521"/>
        <end position="540"/>
    </location>
</feature>
<keyword evidence="12" id="KW-1185">Reference proteome</keyword>
<organism evidence="11 12">
    <name type="scientific">Symbiodinium natans</name>
    <dbReference type="NCBI Taxonomy" id="878477"/>
    <lineage>
        <taxon>Eukaryota</taxon>
        <taxon>Sar</taxon>
        <taxon>Alveolata</taxon>
        <taxon>Dinophyceae</taxon>
        <taxon>Suessiales</taxon>
        <taxon>Symbiodiniaceae</taxon>
        <taxon>Symbiodinium</taxon>
    </lineage>
</organism>
<keyword evidence="5" id="KW-0833">Ubl conjugation pathway</keyword>
<reference evidence="11" key="1">
    <citation type="submission" date="2021-02" db="EMBL/GenBank/DDBJ databases">
        <authorList>
            <person name="Dougan E. K."/>
            <person name="Rhodes N."/>
            <person name="Thang M."/>
            <person name="Chan C."/>
        </authorList>
    </citation>
    <scope>NUCLEOTIDE SEQUENCE</scope>
</reference>
<dbReference type="GO" id="GO:0006508">
    <property type="term" value="P:proteolysis"/>
    <property type="evidence" value="ECO:0007669"/>
    <property type="project" value="UniProtKB-KW"/>
</dbReference>
<dbReference type="InterPro" id="IPR028889">
    <property type="entry name" value="USP"/>
</dbReference>
<dbReference type="OrthoDB" id="443672at2759"/>
<name>A0A812LLS2_9DINO</name>
<keyword evidence="9" id="KW-0472">Membrane</keyword>
<dbReference type="Proteomes" id="UP000604046">
    <property type="component" value="Unassembled WGS sequence"/>
</dbReference>
<dbReference type="GO" id="GO:0008113">
    <property type="term" value="F:peptide-methionine (S)-S-oxide reductase activity"/>
    <property type="evidence" value="ECO:0007669"/>
    <property type="project" value="InterPro"/>
</dbReference>
<dbReference type="GO" id="GO:0004843">
    <property type="term" value="F:cysteine-type deubiquitinase activity"/>
    <property type="evidence" value="ECO:0007669"/>
    <property type="project" value="UniProtKB-EC"/>
</dbReference>
<feature type="transmembrane region" description="Helical" evidence="9">
    <location>
        <begin position="67"/>
        <end position="86"/>
    </location>
</feature>
<dbReference type="Gene3D" id="3.90.70.10">
    <property type="entry name" value="Cysteine proteinases"/>
    <property type="match status" value="1"/>
</dbReference>
<comment type="similarity">
    <text evidence="2">Belongs to the peptidase C19 family.</text>
</comment>
<comment type="caution">
    <text evidence="11">The sequence shown here is derived from an EMBL/GenBank/DDBJ whole genome shotgun (WGS) entry which is preliminary data.</text>
</comment>
<gene>
    <name evidence="11" type="primary">UBP16</name>
    <name evidence="11" type="ORF">SNAT2548_LOCUS11620</name>
</gene>
<feature type="transmembrane region" description="Helical" evidence="9">
    <location>
        <begin position="333"/>
        <end position="353"/>
    </location>
</feature>
<protein>
    <recommendedName>
        <fullName evidence="3">ubiquitinyl hydrolase 1</fullName>
        <ecNumber evidence="3">3.4.19.12</ecNumber>
    </recommendedName>
</protein>
<evidence type="ECO:0000313" key="12">
    <source>
        <dbReference type="Proteomes" id="UP000604046"/>
    </source>
</evidence>
<keyword evidence="6" id="KW-0378">Hydrolase</keyword>
<dbReference type="Pfam" id="PF00443">
    <property type="entry name" value="UCH"/>
    <property type="match status" value="1"/>
</dbReference>
<dbReference type="InterPro" id="IPR036509">
    <property type="entry name" value="Met_Sox_Rdtase_MsrA_sf"/>
</dbReference>
<evidence type="ECO:0000256" key="9">
    <source>
        <dbReference type="SAM" id="Phobius"/>
    </source>
</evidence>
<dbReference type="CDD" id="cd02257">
    <property type="entry name" value="Peptidase_C19"/>
    <property type="match status" value="1"/>
</dbReference>
<dbReference type="GO" id="GO:0005634">
    <property type="term" value="C:nucleus"/>
    <property type="evidence" value="ECO:0007669"/>
    <property type="project" value="TreeGrafter"/>
</dbReference>
<dbReference type="PROSITE" id="PS50235">
    <property type="entry name" value="USP_3"/>
    <property type="match status" value="1"/>
</dbReference>
<sequence length="540" mass="59847">MGSELDCPLVVRLSTLQRLELQATMAALQTILLSGFAAFVGFACGAAGARTLLLKRSEASQSRCQRVAGALSSSALVIIALVGLLWCFISPPPFSVEIVQPPSFRRNDPTLSLYLGNGCFWHTQYDTVVVEQDPTGPFSGRNMSEVTSLIGYAGGRYQSAGGAVCYHGLPATDYSRLGHAEAVSIMLDEITGPVARAQVAALAKMYFEHGFQSLPDGRRQRLDPQDVGAEYRNVIGLPGGMDNSELWPLFEEANVYGMPLLRGAVGDSEGEYVVYVYDSTQYPFFRGEAYHQFHPNNVIQRPVPLSYTSTLKTVQENLGRLDDSDRGCPELPFAEIVFLIVLVFSMMLSAGLLRLASKETKDDDGPGTTLEELLRNYSRAEQIEGYKCEKCRKTGCVRSAYIKRPPNNLVVYIDRRQDASRFGKINRAVQFPQELDASPFLEESRSASYQLYGIVVHQDFNRSTFFGHYIAFVLSSERVAWHRMDDDQVCEVPWSVVKEQRANLLFYAAQSVSLPPCEDGTNGTNAVRQGRRTSNPITRT</sequence>
<accession>A0A812LLS2</accession>
<dbReference type="GO" id="GO:0005829">
    <property type="term" value="C:cytosol"/>
    <property type="evidence" value="ECO:0007669"/>
    <property type="project" value="TreeGrafter"/>
</dbReference>
<dbReference type="PANTHER" id="PTHR24006">
    <property type="entry name" value="UBIQUITIN CARBOXYL-TERMINAL HYDROLASE"/>
    <property type="match status" value="1"/>
</dbReference>